<protein>
    <submittedName>
        <fullName evidence="2">Uncharacterized protein</fullName>
    </submittedName>
</protein>
<dbReference type="EMBL" id="CP000496">
    <property type="protein sequence ID" value="ABN64871.2"/>
    <property type="molecule type" value="Genomic_DNA"/>
</dbReference>
<gene>
    <name evidence="2" type="ORF">PICST_29620</name>
</gene>
<dbReference type="Proteomes" id="UP000002258">
    <property type="component" value="Chromosome 2"/>
</dbReference>
<proteinExistence type="predicted"/>
<dbReference type="InParanoid" id="A3LNK2"/>
<dbReference type="HOGENOM" id="CLU_1023160_0_0_1"/>
<evidence type="ECO:0000313" key="3">
    <source>
        <dbReference type="Proteomes" id="UP000002258"/>
    </source>
</evidence>
<dbReference type="AlphaFoldDB" id="A3LNK2"/>
<dbReference type="RefSeq" id="XP_001382900.2">
    <property type="nucleotide sequence ID" value="XM_001382863.1"/>
</dbReference>
<reference evidence="2 3" key="1">
    <citation type="journal article" date="2007" name="Nat. Biotechnol.">
        <title>Genome sequence of the lignocellulose-bioconverting and xylose-fermenting yeast Pichia stipitis.</title>
        <authorList>
            <person name="Jeffries T.W."/>
            <person name="Grigoriev I.V."/>
            <person name="Grimwood J."/>
            <person name="Laplaza J.M."/>
            <person name="Aerts A."/>
            <person name="Salamov A."/>
            <person name="Schmutz J."/>
            <person name="Lindquist E."/>
            <person name="Dehal P."/>
            <person name="Shapiro H."/>
            <person name="Jin Y.S."/>
            <person name="Passoth V."/>
            <person name="Richardson P.M."/>
        </authorList>
    </citation>
    <scope>NUCLEOTIDE SEQUENCE [LARGE SCALE GENOMIC DNA]</scope>
    <source>
        <strain evidence="3">ATCC 58785 / CBS 6054 / NBRC 10063 / NRRL Y-11545</strain>
    </source>
</reference>
<sequence length="263" mass="29999">MSSVIQSAAVSAISTGITAGTFALEHLWLRDLLDLNLSSATIKPLTTYPTAFYVRQDRKDKERNIKVFSADGTQLYTFERLSSHNPVWTMQTFPQRREVATIMIGFVSRSVDFHNKPEVAHREITTEFGFNGMSRTFYVSDGAKYQWTTGSKFLERVVNPNGRTEEIRERIAKVKLMRQFRLDFEVLVDEEQIDREIALATAFTSMFTQWGVGEVTKTIGPTFIPPKPLAEPVKSEEEEDEEEGNEIVLVVENDQEGEITFQQ</sequence>
<accession>A3LNK2</accession>
<dbReference type="eggNOG" id="ENOG502RZHZ">
    <property type="taxonomic scope" value="Eukaryota"/>
</dbReference>
<dbReference type="OrthoDB" id="4009808at2759"/>
<feature type="region of interest" description="Disordered" evidence="1">
    <location>
        <begin position="223"/>
        <end position="244"/>
    </location>
</feature>
<dbReference type="OMA" id="DFHNKPG"/>
<evidence type="ECO:0000313" key="2">
    <source>
        <dbReference type="EMBL" id="ABN64871.2"/>
    </source>
</evidence>
<keyword evidence="3" id="KW-1185">Reference proteome</keyword>
<dbReference type="KEGG" id="pic:PICST_29620"/>
<dbReference type="GeneID" id="4836698"/>
<evidence type="ECO:0000256" key="1">
    <source>
        <dbReference type="SAM" id="MobiDB-lite"/>
    </source>
</evidence>
<name>A3LNK2_PICST</name>
<organism evidence="2 3">
    <name type="scientific">Scheffersomyces stipitis (strain ATCC 58785 / CBS 6054 / NBRC 10063 / NRRL Y-11545)</name>
    <name type="common">Yeast</name>
    <name type="synonym">Pichia stipitis</name>
    <dbReference type="NCBI Taxonomy" id="322104"/>
    <lineage>
        <taxon>Eukaryota</taxon>
        <taxon>Fungi</taxon>
        <taxon>Dikarya</taxon>
        <taxon>Ascomycota</taxon>
        <taxon>Saccharomycotina</taxon>
        <taxon>Pichiomycetes</taxon>
        <taxon>Debaryomycetaceae</taxon>
        <taxon>Scheffersomyces</taxon>
    </lineage>
</organism>